<comment type="caution">
    <text evidence="3">The sequence shown here is derived from an EMBL/GenBank/DDBJ whole genome shotgun (WGS) entry which is preliminary data.</text>
</comment>
<reference evidence="3" key="3">
    <citation type="journal article" date="2019" name="Microbiol. Resour. Announc.">
        <title>Draft Genome Sequences of Type Strains of Gordonibacter faecihominis, Paraeggerthella hongkongensis, Parvibacter caecicola,Slackia equolifaciens, Slackia faecicanis, and Slackia isoflavoniconvertens.</title>
        <authorList>
            <person name="Danylec N."/>
            <person name="Stoll D.A."/>
            <person name="Dotsch A."/>
            <person name="Huch M."/>
        </authorList>
    </citation>
    <scope>NUCLEOTIDE SEQUENCE</scope>
    <source>
        <strain evidence="3">DSM 16107</strain>
    </source>
</reference>
<keyword evidence="1" id="KW-0812">Transmembrane</keyword>
<reference evidence="5" key="2">
    <citation type="submission" date="2018-05" db="EMBL/GenBank/DDBJ databases">
        <title>Genome Sequencing of selected type strains of the family Eggerthellaceae.</title>
        <authorList>
            <person name="Danylec N."/>
            <person name="Stoll D.A."/>
            <person name="Doetsch A."/>
            <person name="Huch M."/>
        </authorList>
    </citation>
    <scope>NUCLEOTIDE SEQUENCE [LARGE SCALE GENOMIC DNA]</scope>
    <source>
        <strain evidence="5">DSM 16107</strain>
    </source>
</reference>
<sequence>MNRAALDDAAPKQSKLKTLALVGEEDGGSEIVQTVIVLGFAVGLGAALLLLQGNIQTAITKAGTSVTDMFSKITSGAA</sequence>
<evidence type="ECO:0000256" key="1">
    <source>
        <dbReference type="SAM" id="Phobius"/>
    </source>
</evidence>
<protein>
    <submittedName>
        <fullName evidence="3">Uncharacterized protein</fullName>
    </submittedName>
</protein>
<keyword evidence="1" id="KW-0472">Membrane</keyword>
<evidence type="ECO:0000313" key="2">
    <source>
        <dbReference type="EMBL" id="RDB68024.1"/>
    </source>
</evidence>
<organism evidence="3 5">
    <name type="scientific">Eggerthella sinensis</name>
    <dbReference type="NCBI Taxonomy" id="242230"/>
    <lineage>
        <taxon>Bacteria</taxon>
        <taxon>Bacillati</taxon>
        <taxon>Actinomycetota</taxon>
        <taxon>Coriobacteriia</taxon>
        <taxon>Eggerthellales</taxon>
        <taxon>Eggerthellaceae</taxon>
        <taxon>Eggerthella</taxon>
    </lineage>
</organism>
<reference evidence="2 4" key="1">
    <citation type="journal article" date="2018" name="Elife">
        <title>Discovery and characterization of a prevalent human gut bacterial enzyme sufficient for the inactivation of a family of plant toxins.</title>
        <authorList>
            <person name="Koppel N."/>
            <person name="Bisanz J.E."/>
            <person name="Pandelia M.E."/>
            <person name="Turnbaugh P.J."/>
            <person name="Balskus E.P."/>
        </authorList>
    </citation>
    <scope>NUCLEOTIDE SEQUENCE [LARGE SCALE GENOMIC DNA]</scope>
    <source>
        <strain evidence="2 4">DSM 16107</strain>
    </source>
</reference>
<evidence type="ECO:0000313" key="3">
    <source>
        <dbReference type="EMBL" id="RNM39184.1"/>
    </source>
</evidence>
<evidence type="ECO:0000313" key="4">
    <source>
        <dbReference type="Proteomes" id="UP000253817"/>
    </source>
</evidence>
<keyword evidence="4" id="KW-1185">Reference proteome</keyword>
<feature type="transmembrane region" description="Helical" evidence="1">
    <location>
        <begin position="31"/>
        <end position="51"/>
    </location>
</feature>
<evidence type="ECO:0000313" key="5">
    <source>
        <dbReference type="Proteomes" id="UP000270112"/>
    </source>
</evidence>
<dbReference type="EMBL" id="QICC01000135">
    <property type="protein sequence ID" value="RNM39184.1"/>
    <property type="molecule type" value="Genomic_DNA"/>
</dbReference>
<dbReference type="Proteomes" id="UP000253817">
    <property type="component" value="Unassembled WGS sequence"/>
</dbReference>
<proteinExistence type="predicted"/>
<dbReference type="OrthoDB" id="3176318at2"/>
<keyword evidence="1" id="KW-1133">Transmembrane helix</keyword>
<gene>
    <name evidence="2" type="ORF">C1876_11345</name>
    <name evidence="3" type="ORF">DMP09_16955</name>
</gene>
<dbReference type="AlphaFoldDB" id="A0A3N0IQC8"/>
<accession>A0A3N0IQC8</accession>
<name>A0A3N0IQC8_9ACTN</name>
<dbReference type="EMBL" id="PPTT01000019">
    <property type="protein sequence ID" value="RDB68024.1"/>
    <property type="molecule type" value="Genomic_DNA"/>
</dbReference>
<dbReference type="Proteomes" id="UP000270112">
    <property type="component" value="Unassembled WGS sequence"/>
</dbReference>